<evidence type="ECO:0000313" key="3">
    <source>
        <dbReference type="Proteomes" id="UP001055172"/>
    </source>
</evidence>
<keyword evidence="1" id="KW-1133">Transmembrane helix</keyword>
<reference evidence="2 3" key="1">
    <citation type="submission" date="2021-07" db="EMBL/GenBank/DDBJ databases">
        <title>Genome data of Colletotrichum spaethianum.</title>
        <authorList>
            <person name="Utami Y.D."/>
            <person name="Hiruma K."/>
        </authorList>
    </citation>
    <scope>NUCLEOTIDE SEQUENCE [LARGE SCALE GENOMIC DNA]</scope>
    <source>
        <strain evidence="2 3">MAFF 242679</strain>
    </source>
</reference>
<organism evidence="2 3">
    <name type="scientific">Colletotrichum liriopes</name>
    <dbReference type="NCBI Taxonomy" id="708192"/>
    <lineage>
        <taxon>Eukaryota</taxon>
        <taxon>Fungi</taxon>
        <taxon>Dikarya</taxon>
        <taxon>Ascomycota</taxon>
        <taxon>Pezizomycotina</taxon>
        <taxon>Sordariomycetes</taxon>
        <taxon>Hypocreomycetidae</taxon>
        <taxon>Glomerellales</taxon>
        <taxon>Glomerellaceae</taxon>
        <taxon>Colletotrichum</taxon>
        <taxon>Colletotrichum spaethianum species complex</taxon>
    </lineage>
</organism>
<accession>A0AA37GG05</accession>
<feature type="transmembrane region" description="Helical" evidence="1">
    <location>
        <begin position="36"/>
        <end position="60"/>
    </location>
</feature>
<dbReference type="EMBL" id="BPPX01000004">
    <property type="protein sequence ID" value="GJC79731.1"/>
    <property type="molecule type" value="Genomic_DNA"/>
</dbReference>
<proteinExistence type="predicted"/>
<protein>
    <submittedName>
        <fullName evidence="2">Uncharacterized protein</fullName>
    </submittedName>
</protein>
<keyword evidence="1" id="KW-0812">Transmembrane</keyword>
<comment type="caution">
    <text evidence="2">The sequence shown here is derived from an EMBL/GenBank/DDBJ whole genome shotgun (WGS) entry which is preliminary data.</text>
</comment>
<dbReference type="AlphaFoldDB" id="A0AA37GG05"/>
<evidence type="ECO:0000256" key="1">
    <source>
        <dbReference type="SAM" id="Phobius"/>
    </source>
</evidence>
<dbReference type="Proteomes" id="UP001055172">
    <property type="component" value="Unassembled WGS sequence"/>
</dbReference>
<keyword evidence="3" id="KW-1185">Reference proteome</keyword>
<name>A0AA37GG05_9PEZI</name>
<keyword evidence="1" id="KW-0472">Membrane</keyword>
<evidence type="ECO:0000313" key="2">
    <source>
        <dbReference type="EMBL" id="GJC79731.1"/>
    </source>
</evidence>
<gene>
    <name evidence="2" type="ORF">ColLi_02569</name>
</gene>
<sequence>MRQAWYAIGVFIILLRLAVRVRTVGIRGFRGDDYLALPYLALYSINVYVAQVSLGTYTAAKKMD</sequence>